<evidence type="ECO:0000313" key="2">
    <source>
        <dbReference type="Proteomes" id="UP001177260"/>
    </source>
</evidence>
<evidence type="ECO:0000313" key="1">
    <source>
        <dbReference type="EMBL" id="KAK1145188.1"/>
    </source>
</evidence>
<gene>
    <name evidence="1" type="ORF">N8T08_004621</name>
</gene>
<dbReference type="Proteomes" id="UP001177260">
    <property type="component" value="Unassembled WGS sequence"/>
</dbReference>
<protein>
    <submittedName>
        <fullName evidence="1">Uncharacterized protein</fullName>
    </submittedName>
</protein>
<dbReference type="EMBL" id="JAOPJF010000026">
    <property type="protein sequence ID" value="KAK1145188.1"/>
    <property type="molecule type" value="Genomic_DNA"/>
</dbReference>
<comment type="caution">
    <text evidence="1">The sequence shown here is derived from an EMBL/GenBank/DDBJ whole genome shotgun (WGS) entry which is preliminary data.</text>
</comment>
<organism evidence="1 2">
    <name type="scientific">Aspergillus melleus</name>
    <dbReference type="NCBI Taxonomy" id="138277"/>
    <lineage>
        <taxon>Eukaryota</taxon>
        <taxon>Fungi</taxon>
        <taxon>Dikarya</taxon>
        <taxon>Ascomycota</taxon>
        <taxon>Pezizomycotina</taxon>
        <taxon>Eurotiomycetes</taxon>
        <taxon>Eurotiomycetidae</taxon>
        <taxon>Eurotiales</taxon>
        <taxon>Aspergillaceae</taxon>
        <taxon>Aspergillus</taxon>
        <taxon>Aspergillus subgen. Circumdati</taxon>
    </lineage>
</organism>
<sequence>MVVLAKQREEDFGEPVLASLLASDRTPWYKKPNLRNLYFILFPACMGIEITSGFDSQIINTVQIVYTWNKYFGHPTGEFEDGQEVYEIEPNIKGFLAAAYSLGAIISLPFIPFVNKFLGRRWTIMFGSGISLVGALIQGFSNGTVGMYIVARILLGFGIPFCIVAGSSLIGELGYPKERPILTSLFNSSYFIGQIIAAAVGLGTVTIPSDWAWRIPSLLQIAPAMVQICTVLFLPESPRYLISKDRREEAFDILVKYHAEGDRDSVIVRTEIAQIERTIKMELEDAKQTWWDMFKTAGMRRRLLISAFLGLFTQWSGNTLISYYLSDLLNMVDITDSVIKSKINIGIACWGLVCGTALALTVPRFKRRTMYLTCASALLCVYIAWTISMERFMNTQAKPAAILTIFFIFAYSPAYNLGYNALTYTYLVEIFPYSGRSQGLSWFQFYGRGAGFFATYVNPVGLSRIAWKWLIVYCCWLGFELVFIYFFFPETSGRTLEELSFMFEGKEKANEVAAAGYQQKDGEFERKESTAHVEVREHTKHFA</sequence>
<name>A0ACC3B425_9EURO</name>
<accession>A0ACC3B425</accession>
<reference evidence="1 2" key="1">
    <citation type="journal article" date="2023" name="ACS Omega">
        <title>Identification of the Neoaspergillic Acid Biosynthesis Gene Cluster by Establishing an In Vitro CRISPR-Ribonucleoprotein Genetic System in Aspergillus melleus.</title>
        <authorList>
            <person name="Yuan B."/>
            <person name="Grau M.F."/>
            <person name="Murata R.M."/>
            <person name="Torok T."/>
            <person name="Venkateswaran K."/>
            <person name="Stajich J.E."/>
            <person name="Wang C.C.C."/>
        </authorList>
    </citation>
    <scope>NUCLEOTIDE SEQUENCE [LARGE SCALE GENOMIC DNA]</scope>
    <source>
        <strain evidence="1 2">IMV 1140</strain>
    </source>
</reference>
<keyword evidence="2" id="KW-1185">Reference proteome</keyword>
<proteinExistence type="predicted"/>